<dbReference type="GO" id="GO:0005829">
    <property type="term" value="C:cytosol"/>
    <property type="evidence" value="ECO:0007669"/>
    <property type="project" value="TreeGrafter"/>
</dbReference>
<dbReference type="AlphaFoldDB" id="A0AAW5TK65"/>
<gene>
    <name evidence="1" type="primary">yaaA</name>
    <name evidence="1" type="ORF">OJ930_10365</name>
</gene>
<organism evidence="1 2">
    <name type="scientific">Streptococcus anginosus</name>
    <dbReference type="NCBI Taxonomy" id="1328"/>
    <lineage>
        <taxon>Bacteria</taxon>
        <taxon>Bacillati</taxon>
        <taxon>Bacillota</taxon>
        <taxon>Bacilli</taxon>
        <taxon>Lactobacillales</taxon>
        <taxon>Streptococcaceae</taxon>
        <taxon>Streptococcus</taxon>
        <taxon>Streptococcus anginosus group</taxon>
    </lineage>
</organism>
<proteinExistence type="predicted"/>
<accession>A0AAW5TK65</accession>
<dbReference type="PANTHER" id="PTHR30283">
    <property type="entry name" value="PEROXIDE STRESS RESPONSE PROTEIN YAAA"/>
    <property type="match status" value="1"/>
</dbReference>
<dbReference type="PANTHER" id="PTHR30283:SF4">
    <property type="entry name" value="PEROXIDE STRESS RESISTANCE PROTEIN YAAA"/>
    <property type="match status" value="1"/>
</dbReference>
<feature type="non-terminal residue" evidence="1">
    <location>
        <position position="1"/>
    </location>
</feature>
<dbReference type="Pfam" id="PF03883">
    <property type="entry name" value="H2O2_YaaD"/>
    <property type="match status" value="1"/>
</dbReference>
<dbReference type="EMBL" id="JAPAIK010000156">
    <property type="protein sequence ID" value="MCW1073388.1"/>
    <property type="molecule type" value="Genomic_DNA"/>
</dbReference>
<evidence type="ECO:0000313" key="1">
    <source>
        <dbReference type="EMBL" id="MCW1073388.1"/>
    </source>
</evidence>
<comment type="caution">
    <text evidence="1">The sequence shown here is derived from an EMBL/GenBank/DDBJ whole genome shotgun (WGS) entry which is preliminary data.</text>
</comment>
<sequence length="65" mass="7495">FLEDREGSLKVHSTISKKARGQFLTALIENQITSKEEIKQLQFAGFAFREDLSTINTYVFVKENK</sequence>
<name>A0AAW5TK65_STRAP</name>
<dbReference type="RefSeq" id="WP_264344892.1">
    <property type="nucleotide sequence ID" value="NZ_JAPAIK010000156.1"/>
</dbReference>
<dbReference type="InterPro" id="IPR005583">
    <property type="entry name" value="YaaA"/>
</dbReference>
<reference evidence="1" key="1">
    <citation type="submission" date="2022-10" db="EMBL/GenBank/DDBJ databases">
        <title>Comparative genomic study of S. anginosus.</title>
        <authorList>
            <person name="Prasad A."/>
            <person name="Ene A."/>
            <person name="Jablonska S."/>
            <person name="Du J."/>
            <person name="Wolfe A.J."/>
            <person name="Putonti C."/>
        </authorList>
    </citation>
    <scope>NUCLEOTIDE SEQUENCE</scope>
    <source>
        <strain evidence="1">UMB6888</strain>
    </source>
</reference>
<dbReference type="GO" id="GO:0033194">
    <property type="term" value="P:response to hydroperoxide"/>
    <property type="evidence" value="ECO:0007669"/>
    <property type="project" value="TreeGrafter"/>
</dbReference>
<dbReference type="Proteomes" id="UP001208853">
    <property type="component" value="Unassembled WGS sequence"/>
</dbReference>
<evidence type="ECO:0000313" key="2">
    <source>
        <dbReference type="Proteomes" id="UP001208853"/>
    </source>
</evidence>
<protein>
    <submittedName>
        <fullName evidence="1">Peroxide stress protein YaaA</fullName>
    </submittedName>
</protein>